<evidence type="ECO:0000256" key="1">
    <source>
        <dbReference type="ARBA" id="ARBA00022729"/>
    </source>
</evidence>
<evidence type="ECO:0000256" key="2">
    <source>
        <dbReference type="SAM" id="MobiDB-lite"/>
    </source>
</evidence>
<gene>
    <name evidence="5" type="ORF">GCM10011591_34490</name>
</gene>
<name>A0A917VBH9_9NOCA</name>
<sequence length="225" mass="23356">MTTPPPYPPPPGGPPPYGSYGPPGGYPQQPPRKKSNAGIIVGIVAAVFVLCGMGGCVAFLVSTSDSDDADATFSQPTTSIQAEIGPDPASPGQPSQPPAASVRDGKFEFTVVAVDPPVPVVGDDFLQETAQGEFIVVHLTIGNTSKEAQSYSSDDQKLVDTQNREYTPDSGADLIINGESAWFTEINPGNAIQVALAYDVSPGTVPAKLEVHDSFLSDGATIALR</sequence>
<evidence type="ECO:0000259" key="4">
    <source>
        <dbReference type="Pfam" id="PF11611"/>
    </source>
</evidence>
<evidence type="ECO:0000313" key="6">
    <source>
        <dbReference type="Proteomes" id="UP000612956"/>
    </source>
</evidence>
<dbReference type="EMBL" id="BMMW01000003">
    <property type="protein sequence ID" value="GGK59422.1"/>
    <property type="molecule type" value="Genomic_DNA"/>
</dbReference>
<dbReference type="Proteomes" id="UP000612956">
    <property type="component" value="Unassembled WGS sequence"/>
</dbReference>
<keyword evidence="6" id="KW-1185">Reference proteome</keyword>
<dbReference type="Gene3D" id="2.60.40.1240">
    <property type="match status" value="1"/>
</dbReference>
<proteinExistence type="predicted"/>
<reference evidence="5" key="2">
    <citation type="submission" date="2020-09" db="EMBL/GenBank/DDBJ databases">
        <authorList>
            <person name="Sun Q."/>
            <person name="Zhou Y."/>
        </authorList>
    </citation>
    <scope>NUCLEOTIDE SEQUENCE</scope>
    <source>
        <strain evidence="5">CGMCC 4.7278</strain>
    </source>
</reference>
<dbReference type="RefSeq" id="WP_229684060.1">
    <property type="nucleotide sequence ID" value="NZ_BMMW01000003.1"/>
</dbReference>
<organism evidence="5 6">
    <name type="scientific">Nocardia camponoti</name>
    <dbReference type="NCBI Taxonomy" id="1616106"/>
    <lineage>
        <taxon>Bacteria</taxon>
        <taxon>Bacillati</taxon>
        <taxon>Actinomycetota</taxon>
        <taxon>Actinomycetes</taxon>
        <taxon>Mycobacteriales</taxon>
        <taxon>Nocardiaceae</taxon>
        <taxon>Nocardia</taxon>
    </lineage>
</organism>
<feature type="transmembrane region" description="Helical" evidence="3">
    <location>
        <begin position="37"/>
        <end position="61"/>
    </location>
</feature>
<dbReference type="InterPro" id="IPR029050">
    <property type="entry name" value="Immunoprotect_excell_Ig-like"/>
</dbReference>
<reference evidence="5" key="1">
    <citation type="journal article" date="2014" name="Int. J. Syst. Evol. Microbiol.">
        <title>Complete genome sequence of Corynebacterium casei LMG S-19264T (=DSM 44701T), isolated from a smear-ripened cheese.</title>
        <authorList>
            <consortium name="US DOE Joint Genome Institute (JGI-PGF)"/>
            <person name="Walter F."/>
            <person name="Albersmeier A."/>
            <person name="Kalinowski J."/>
            <person name="Ruckert C."/>
        </authorList>
    </citation>
    <scope>NUCLEOTIDE SEQUENCE</scope>
    <source>
        <strain evidence="5">CGMCC 4.7278</strain>
    </source>
</reference>
<keyword evidence="3" id="KW-0812">Transmembrane</keyword>
<feature type="compositionally biased region" description="Pro residues" evidence="2">
    <location>
        <begin position="88"/>
        <end position="97"/>
    </location>
</feature>
<accession>A0A917VBH9</accession>
<keyword evidence="3" id="KW-0472">Membrane</keyword>
<feature type="region of interest" description="Disordered" evidence="2">
    <location>
        <begin position="80"/>
        <end position="102"/>
    </location>
</feature>
<feature type="compositionally biased region" description="Pro residues" evidence="2">
    <location>
        <begin position="1"/>
        <end position="17"/>
    </location>
</feature>
<keyword evidence="3" id="KW-1133">Transmembrane helix</keyword>
<dbReference type="AlphaFoldDB" id="A0A917VBH9"/>
<protein>
    <submittedName>
        <fullName evidence="5">Mpr protein</fullName>
    </submittedName>
</protein>
<feature type="region of interest" description="Disordered" evidence="2">
    <location>
        <begin position="1"/>
        <end position="32"/>
    </location>
</feature>
<dbReference type="InterPro" id="IPR029051">
    <property type="entry name" value="DUF4352"/>
</dbReference>
<evidence type="ECO:0000256" key="3">
    <source>
        <dbReference type="SAM" id="Phobius"/>
    </source>
</evidence>
<dbReference type="Pfam" id="PF11611">
    <property type="entry name" value="DUF4352"/>
    <property type="match status" value="1"/>
</dbReference>
<comment type="caution">
    <text evidence="5">The sequence shown here is derived from an EMBL/GenBank/DDBJ whole genome shotgun (WGS) entry which is preliminary data.</text>
</comment>
<evidence type="ECO:0000313" key="5">
    <source>
        <dbReference type="EMBL" id="GGK59422.1"/>
    </source>
</evidence>
<feature type="domain" description="DUF4352" evidence="4">
    <location>
        <begin position="101"/>
        <end position="220"/>
    </location>
</feature>
<keyword evidence="1" id="KW-0732">Signal</keyword>